<dbReference type="InterPro" id="IPR036691">
    <property type="entry name" value="Endo/exonu/phosph_ase_sf"/>
</dbReference>
<organism evidence="1">
    <name type="scientific">Micrurus paraensis</name>
    <dbReference type="NCBI Taxonomy" id="1970185"/>
    <lineage>
        <taxon>Eukaryota</taxon>
        <taxon>Metazoa</taxon>
        <taxon>Chordata</taxon>
        <taxon>Craniata</taxon>
        <taxon>Vertebrata</taxon>
        <taxon>Euteleostomi</taxon>
        <taxon>Lepidosauria</taxon>
        <taxon>Squamata</taxon>
        <taxon>Bifurcata</taxon>
        <taxon>Unidentata</taxon>
        <taxon>Episquamata</taxon>
        <taxon>Toxicofera</taxon>
        <taxon>Serpentes</taxon>
        <taxon>Colubroidea</taxon>
        <taxon>Elapidae</taxon>
        <taxon>Elapinae</taxon>
        <taxon>Micrurus</taxon>
    </lineage>
</organism>
<name>A0A2D4L267_9SAUR</name>
<evidence type="ECO:0008006" key="2">
    <source>
        <dbReference type="Google" id="ProtNLM"/>
    </source>
</evidence>
<reference evidence="1" key="1">
    <citation type="submission" date="2017-07" db="EMBL/GenBank/DDBJ databases">
        <authorList>
            <person name="Mikheyev A."/>
            <person name="Grau M."/>
        </authorList>
    </citation>
    <scope>NUCLEOTIDE SEQUENCE</scope>
    <source>
        <tissue evidence="1">Venom_gland</tissue>
    </source>
</reference>
<sequence length="123" mass="14448">MLLVVIYDPNKNQSQFYSNLHAKILETGQGNICIVGDFNAVANIRKNYITSTKKKKKRNTVPTSFFEMIQELNLVAQWRRLNLEKKEYTFYSNPHKSWSRLDMVWMNIELGSELESIKIMTNV</sequence>
<dbReference type="Gene3D" id="3.60.10.10">
    <property type="entry name" value="Endonuclease/exonuclease/phosphatase"/>
    <property type="match status" value="1"/>
</dbReference>
<dbReference type="EMBL" id="IACL01107451">
    <property type="protein sequence ID" value="LAB15050.1"/>
    <property type="molecule type" value="Transcribed_RNA"/>
</dbReference>
<evidence type="ECO:0000313" key="1">
    <source>
        <dbReference type="EMBL" id="LAB15050.1"/>
    </source>
</evidence>
<dbReference type="AlphaFoldDB" id="A0A2D4L267"/>
<reference evidence="1" key="2">
    <citation type="submission" date="2017-11" db="EMBL/GenBank/DDBJ databases">
        <title>Coralsnake Venomics: Analyses of Venom Gland Transcriptomes and Proteomes of Six Brazilian Taxa.</title>
        <authorList>
            <person name="Aird S.D."/>
            <person name="Jorge da Silva N."/>
            <person name="Qiu L."/>
            <person name="Villar-Briones A."/>
            <person name="Aparecida-Saddi V."/>
            <person name="Campos-Telles M.P."/>
            <person name="Grau M."/>
            <person name="Mikheyev A.S."/>
        </authorList>
    </citation>
    <scope>NUCLEOTIDE SEQUENCE</scope>
    <source>
        <tissue evidence="1">Venom_gland</tissue>
    </source>
</reference>
<dbReference type="SUPFAM" id="SSF56219">
    <property type="entry name" value="DNase I-like"/>
    <property type="match status" value="1"/>
</dbReference>
<protein>
    <recommendedName>
        <fullName evidence="2">Endonuclease/exonuclease/phosphatase domain-containing protein</fullName>
    </recommendedName>
</protein>
<accession>A0A2D4L267</accession>
<proteinExistence type="predicted"/>